<evidence type="ECO:0008006" key="6">
    <source>
        <dbReference type="Google" id="ProtNLM"/>
    </source>
</evidence>
<dbReference type="Gene3D" id="1.10.1040.10">
    <property type="entry name" value="N-(1-d-carboxylethyl)-l-norvaline Dehydrogenase, domain 2"/>
    <property type="match status" value="1"/>
</dbReference>
<feature type="region of interest" description="Disordered" evidence="1">
    <location>
        <begin position="653"/>
        <end position="818"/>
    </location>
</feature>
<proteinExistence type="predicted"/>
<keyword evidence="5" id="KW-1185">Reference proteome</keyword>
<dbReference type="PANTHER" id="PTHR21708">
    <property type="entry name" value="PROBABLE 2-DEHYDROPANTOATE 2-REDUCTASE"/>
    <property type="match status" value="1"/>
</dbReference>
<feature type="compositionally biased region" description="Polar residues" evidence="1">
    <location>
        <begin position="669"/>
        <end position="692"/>
    </location>
</feature>
<protein>
    <recommendedName>
        <fullName evidence="6">2-dehydropantoate 2-reductase</fullName>
    </recommendedName>
</protein>
<dbReference type="InterPro" id="IPR051402">
    <property type="entry name" value="KPR-Related"/>
</dbReference>
<dbReference type="FunFam" id="3.40.50.720:FF:000424">
    <property type="entry name" value="Meiotically up-regulated gene 72 protein"/>
    <property type="match status" value="1"/>
</dbReference>
<feature type="region of interest" description="Disordered" evidence="1">
    <location>
        <begin position="332"/>
        <end position="435"/>
    </location>
</feature>
<dbReference type="Proteomes" id="UP001324427">
    <property type="component" value="Unassembled WGS sequence"/>
</dbReference>
<feature type="compositionally biased region" description="Polar residues" evidence="1">
    <location>
        <begin position="753"/>
        <end position="775"/>
    </location>
</feature>
<dbReference type="GO" id="GO:0005737">
    <property type="term" value="C:cytoplasm"/>
    <property type="evidence" value="ECO:0007669"/>
    <property type="project" value="TreeGrafter"/>
</dbReference>
<dbReference type="FunFam" id="1.10.1040.10:FF:000017">
    <property type="entry name" value="2-dehydropantoate 2-reductase"/>
    <property type="match status" value="1"/>
</dbReference>
<organism evidence="4 5">
    <name type="scientific">Oleoguttula mirabilis</name>
    <dbReference type="NCBI Taxonomy" id="1507867"/>
    <lineage>
        <taxon>Eukaryota</taxon>
        <taxon>Fungi</taxon>
        <taxon>Dikarya</taxon>
        <taxon>Ascomycota</taxon>
        <taxon>Pezizomycotina</taxon>
        <taxon>Dothideomycetes</taxon>
        <taxon>Dothideomycetidae</taxon>
        <taxon>Mycosphaerellales</taxon>
        <taxon>Teratosphaeriaceae</taxon>
        <taxon>Oleoguttula</taxon>
    </lineage>
</organism>
<dbReference type="InterPro" id="IPR013752">
    <property type="entry name" value="KPA_reductase"/>
</dbReference>
<feature type="domain" description="Ketopantoate reductase C-terminal" evidence="3">
    <location>
        <begin position="202"/>
        <end position="326"/>
    </location>
</feature>
<feature type="compositionally biased region" description="Low complexity" evidence="1">
    <location>
        <begin position="776"/>
        <end position="809"/>
    </location>
</feature>
<dbReference type="PANTHER" id="PTHR21708:SF25">
    <property type="entry name" value="PROTEIN PAM1-RELATED"/>
    <property type="match status" value="1"/>
</dbReference>
<name>A0AAV9JS83_9PEZI</name>
<feature type="region of interest" description="Disordered" evidence="1">
    <location>
        <begin position="495"/>
        <end position="536"/>
    </location>
</feature>
<evidence type="ECO:0000313" key="4">
    <source>
        <dbReference type="EMBL" id="KAK4548320.1"/>
    </source>
</evidence>
<feature type="compositionally biased region" description="Low complexity" evidence="1">
    <location>
        <begin position="377"/>
        <end position="390"/>
    </location>
</feature>
<dbReference type="Pfam" id="PF08546">
    <property type="entry name" value="ApbA_C"/>
    <property type="match status" value="1"/>
</dbReference>
<dbReference type="SUPFAM" id="SSF48179">
    <property type="entry name" value="6-phosphogluconate dehydrogenase C-terminal domain-like"/>
    <property type="match status" value="1"/>
</dbReference>
<dbReference type="InterPro" id="IPR008927">
    <property type="entry name" value="6-PGluconate_DH-like_C_sf"/>
</dbReference>
<feature type="compositionally biased region" description="Acidic residues" evidence="1">
    <location>
        <begin position="521"/>
        <end position="532"/>
    </location>
</feature>
<comment type="caution">
    <text evidence="4">The sequence shown here is derived from an EMBL/GenBank/DDBJ whole genome shotgun (WGS) entry which is preliminary data.</text>
</comment>
<evidence type="ECO:0000259" key="3">
    <source>
        <dbReference type="Pfam" id="PF08546"/>
    </source>
</evidence>
<dbReference type="Pfam" id="PF02558">
    <property type="entry name" value="ApbA"/>
    <property type="match status" value="1"/>
</dbReference>
<dbReference type="InterPro" id="IPR013328">
    <property type="entry name" value="6PGD_dom2"/>
</dbReference>
<accession>A0AAV9JS83</accession>
<feature type="compositionally biased region" description="Gly residues" evidence="1">
    <location>
        <begin position="576"/>
        <end position="589"/>
    </location>
</feature>
<reference evidence="4 5" key="1">
    <citation type="submission" date="2021-11" db="EMBL/GenBank/DDBJ databases">
        <title>Black yeast isolated from Biological Soil Crust.</title>
        <authorList>
            <person name="Kurbessoian T."/>
        </authorList>
    </citation>
    <scope>NUCLEOTIDE SEQUENCE [LARGE SCALE GENOMIC DNA]</scope>
    <source>
        <strain evidence="4 5">CCFEE 5522</strain>
    </source>
</reference>
<sequence length="818" mass="87007">MGESELIQSVCVVGGNAVSAFLSWRLSATNACDVTLVWKSGFESVSQYGISFRSSKFGNERFKPRHVVRTPEEAAGHSRASFDYVLLCVKALPDVYDLASVIESVVSPQHTCILVNTTHTLGIESYLEQRFPTNVVLSLVSGAEISQIGASEFEHRGDSGGMLWVGAANRNSAIPATIQTDMAEALAMTLKSGQVDCEVSTNIRQQQYERMIGPIAFHPASVIFETPSHADLLEKVGARSLITGVIDELMNLAKVGHGCSFKPGFREDIMEQMVVAADAHSTMYQDFTARRPMEVETYLGSPIKLAQEAGVQVPRIETLYALLHNVNVVNQQRPQQPAPGSPAAHQGPPSRLSSAPGPKGAMYGPGPNGPMNGGPRNGVRQGSRAPSAAGGPPPPMRRGPPSMSGYPPPRGVNGNGYGPRGPPPQQMPRRPSFEGAGDLEEFSHVMLYDNMPDGGANGMDGEGAYDGAMTPNVSSGNLALREREVAIRQKEMALREREYSMGRRRGPSGPPPPPVARGGYDDDDDEDGEDFFDPMAGAANVPQADVENFDMMSVTSRRTRKAPSAGQLRANPEMTSGGGARQSRGGMGWGKRQPMKQNRASTTIMSQMPGLHEELMNNPLVGYSSDRYGNVDRMNMGHESRTNSLTAERLGELQHNGAPGGPFPPISRRGSQSPGNPLSTGQRPPQHTQRVSPPNGYAPHPQSQRISPPNGYASHAQANGVQYGPNGPKGRPSPPGLRQPAPQRNNVAVPKQIEQTTSGVSTLKPQPNSQVRSLTGSASASAGSGESNRSAALGDSSELSGNSSSSSLGPRAPAVGVR</sequence>
<evidence type="ECO:0000256" key="1">
    <source>
        <dbReference type="SAM" id="MobiDB-lite"/>
    </source>
</evidence>
<dbReference type="Gene3D" id="3.40.50.720">
    <property type="entry name" value="NAD(P)-binding Rossmann-like Domain"/>
    <property type="match status" value="1"/>
</dbReference>
<feature type="region of interest" description="Disordered" evidence="1">
    <location>
        <begin position="557"/>
        <end position="598"/>
    </location>
</feature>
<evidence type="ECO:0000259" key="2">
    <source>
        <dbReference type="Pfam" id="PF02558"/>
    </source>
</evidence>
<dbReference type="AlphaFoldDB" id="A0AAV9JS83"/>
<dbReference type="EMBL" id="JAVFHQ010000008">
    <property type="protein sequence ID" value="KAK4548320.1"/>
    <property type="molecule type" value="Genomic_DNA"/>
</dbReference>
<evidence type="ECO:0000313" key="5">
    <source>
        <dbReference type="Proteomes" id="UP001324427"/>
    </source>
</evidence>
<gene>
    <name evidence="4" type="ORF">LTR36_010190</name>
</gene>
<dbReference type="InterPro" id="IPR013332">
    <property type="entry name" value="KPR_N"/>
</dbReference>
<feature type="domain" description="Ketopantoate reductase N-terminal" evidence="2">
    <location>
        <begin position="10"/>
        <end position="168"/>
    </location>
</feature>